<dbReference type="CDD" id="cd02440">
    <property type="entry name" value="AdoMet_MTases"/>
    <property type="match status" value="1"/>
</dbReference>
<comment type="catalytic activity">
    <reaction evidence="6">
        <text>L-lysyl-[protein] + 3 S-adenosyl-L-methionine = N(6),N(6),N(6)-trimethyl-L-lysyl-[protein] + 3 S-adenosyl-L-homocysteine + 3 H(+)</text>
        <dbReference type="Rhea" id="RHEA:54192"/>
        <dbReference type="Rhea" id="RHEA-COMP:9752"/>
        <dbReference type="Rhea" id="RHEA-COMP:13826"/>
        <dbReference type="ChEBI" id="CHEBI:15378"/>
        <dbReference type="ChEBI" id="CHEBI:29969"/>
        <dbReference type="ChEBI" id="CHEBI:57856"/>
        <dbReference type="ChEBI" id="CHEBI:59789"/>
        <dbReference type="ChEBI" id="CHEBI:61961"/>
    </reaction>
</comment>
<dbReference type="SUPFAM" id="SSF53335">
    <property type="entry name" value="S-adenosyl-L-methionine-dependent methyltransferases"/>
    <property type="match status" value="1"/>
</dbReference>
<evidence type="ECO:0000256" key="2">
    <source>
        <dbReference type="ARBA" id="ARBA00022490"/>
    </source>
</evidence>
<dbReference type="InterPro" id="IPR004498">
    <property type="entry name" value="Ribosomal_PrmA_MeTrfase"/>
</dbReference>
<keyword evidence="2 6" id="KW-0963">Cytoplasm</keyword>
<dbReference type="Pfam" id="PF06325">
    <property type="entry name" value="PrmA"/>
    <property type="match status" value="1"/>
</dbReference>
<keyword evidence="7" id="KW-0687">Ribonucleoprotein</keyword>
<keyword evidence="7" id="KW-0689">Ribosomal protein</keyword>
<gene>
    <name evidence="6" type="primary">prmA</name>
    <name evidence="7" type="ORF">SAMN05421781_1001</name>
</gene>
<evidence type="ECO:0000313" key="8">
    <source>
        <dbReference type="Proteomes" id="UP000199488"/>
    </source>
</evidence>
<evidence type="ECO:0000256" key="3">
    <source>
        <dbReference type="ARBA" id="ARBA00022603"/>
    </source>
</evidence>
<comment type="subcellular location">
    <subcellularLocation>
        <location evidence="6">Cytoplasm</location>
    </subcellularLocation>
</comment>
<comment type="function">
    <text evidence="6">Methylates ribosomal protein L11.</text>
</comment>
<evidence type="ECO:0000313" key="7">
    <source>
        <dbReference type="EMBL" id="SDW25605.1"/>
    </source>
</evidence>
<evidence type="ECO:0000256" key="5">
    <source>
        <dbReference type="ARBA" id="ARBA00022691"/>
    </source>
</evidence>
<comment type="similarity">
    <text evidence="1 6">Belongs to the methyltransferase superfamily. PrmA family.</text>
</comment>
<sequence length="314" mass="34904">MNWIEISVHTTQEAIDPVSFVLQEAGASGVVIEDSADLEREWEEAEDEWFMLSEDNYPDEGTLVKAYLPMTSYVTDTVEEIKQSINELLLYDIDLGRNQVVLKEIAEEDWAEAWKKYYKPVQITNKVTIVPSWEEYEKKSGEKIITLDPGMAFGTGTHPTTVLSMQALEEYTRPGNAVLDVGTGSGVLAIGASLFEAGEILALDLDEVAVRSAKENISRNGMEEKITVAQSDLLEYQSMQADIIVANILAPIIIRLAEDAFSSLKTDGVFITSGIIESKRTDVEQALTEAGFVIEDVRAVEDWLCMIARRPQTL</sequence>
<dbReference type="AlphaFoldDB" id="A0A1H2S232"/>
<dbReference type="HAMAP" id="MF_00735">
    <property type="entry name" value="Methyltr_PrmA"/>
    <property type="match status" value="1"/>
</dbReference>
<organism evidence="7 8">
    <name type="scientific">Marinococcus luteus</name>
    <dbReference type="NCBI Taxonomy" id="1122204"/>
    <lineage>
        <taxon>Bacteria</taxon>
        <taxon>Bacillati</taxon>
        <taxon>Bacillota</taxon>
        <taxon>Bacilli</taxon>
        <taxon>Bacillales</taxon>
        <taxon>Bacillaceae</taxon>
        <taxon>Marinococcus</taxon>
    </lineage>
</organism>
<dbReference type="InterPro" id="IPR050078">
    <property type="entry name" value="Ribosomal_L11_MeTrfase_PrmA"/>
</dbReference>
<feature type="binding site" evidence="6">
    <location>
        <position position="204"/>
    </location>
    <ligand>
        <name>S-adenosyl-L-methionine</name>
        <dbReference type="ChEBI" id="CHEBI:59789"/>
    </ligand>
</feature>
<dbReference type="OrthoDB" id="9785995at2"/>
<dbReference type="NCBIfam" id="TIGR00406">
    <property type="entry name" value="prmA"/>
    <property type="match status" value="1"/>
</dbReference>
<dbReference type="GO" id="GO:0032259">
    <property type="term" value="P:methylation"/>
    <property type="evidence" value="ECO:0007669"/>
    <property type="project" value="UniProtKB-KW"/>
</dbReference>
<feature type="binding site" evidence="6">
    <location>
        <position position="247"/>
    </location>
    <ligand>
        <name>S-adenosyl-L-methionine</name>
        <dbReference type="ChEBI" id="CHEBI:59789"/>
    </ligand>
</feature>
<feature type="binding site" evidence="6">
    <location>
        <position position="161"/>
    </location>
    <ligand>
        <name>S-adenosyl-L-methionine</name>
        <dbReference type="ChEBI" id="CHEBI:59789"/>
    </ligand>
</feature>
<dbReference type="GO" id="GO:0005840">
    <property type="term" value="C:ribosome"/>
    <property type="evidence" value="ECO:0007669"/>
    <property type="project" value="UniProtKB-KW"/>
</dbReference>
<keyword evidence="3 6" id="KW-0489">Methyltransferase</keyword>
<evidence type="ECO:0000256" key="1">
    <source>
        <dbReference type="ARBA" id="ARBA00009741"/>
    </source>
</evidence>
<name>A0A1H2S232_9BACI</name>
<dbReference type="RefSeq" id="WP_091611905.1">
    <property type="nucleotide sequence ID" value="NZ_FNNC01000001.1"/>
</dbReference>
<evidence type="ECO:0000256" key="4">
    <source>
        <dbReference type="ARBA" id="ARBA00022679"/>
    </source>
</evidence>
<dbReference type="PANTHER" id="PTHR43648">
    <property type="entry name" value="ELECTRON TRANSFER FLAVOPROTEIN BETA SUBUNIT LYSINE METHYLTRANSFERASE"/>
    <property type="match status" value="1"/>
</dbReference>
<dbReference type="PANTHER" id="PTHR43648:SF1">
    <property type="entry name" value="ELECTRON TRANSFER FLAVOPROTEIN BETA SUBUNIT LYSINE METHYLTRANSFERASE"/>
    <property type="match status" value="1"/>
</dbReference>
<keyword evidence="5 6" id="KW-0949">S-adenosyl-L-methionine</keyword>
<dbReference type="Proteomes" id="UP000199488">
    <property type="component" value="Unassembled WGS sequence"/>
</dbReference>
<accession>A0A1H2S232</accession>
<evidence type="ECO:0000256" key="6">
    <source>
        <dbReference type="HAMAP-Rule" id="MF_00735"/>
    </source>
</evidence>
<keyword evidence="4 6" id="KW-0808">Transferase</keyword>
<dbReference type="Gene3D" id="3.40.50.150">
    <property type="entry name" value="Vaccinia Virus protein VP39"/>
    <property type="match status" value="1"/>
</dbReference>
<dbReference type="PIRSF" id="PIRSF000401">
    <property type="entry name" value="RPL11_MTase"/>
    <property type="match status" value="1"/>
</dbReference>
<dbReference type="EMBL" id="FNNC01000001">
    <property type="protein sequence ID" value="SDW25605.1"/>
    <property type="molecule type" value="Genomic_DNA"/>
</dbReference>
<feature type="binding site" evidence="6">
    <location>
        <position position="182"/>
    </location>
    <ligand>
        <name>S-adenosyl-L-methionine</name>
        <dbReference type="ChEBI" id="CHEBI:59789"/>
    </ligand>
</feature>
<dbReference type="GO" id="GO:0005737">
    <property type="term" value="C:cytoplasm"/>
    <property type="evidence" value="ECO:0007669"/>
    <property type="project" value="UniProtKB-SubCell"/>
</dbReference>
<reference evidence="7 8" key="1">
    <citation type="submission" date="2016-10" db="EMBL/GenBank/DDBJ databases">
        <authorList>
            <person name="de Groot N.N."/>
        </authorList>
    </citation>
    <scope>NUCLEOTIDE SEQUENCE [LARGE SCALE GENOMIC DNA]</scope>
    <source>
        <strain evidence="7 8">DSM 23126</strain>
    </source>
</reference>
<dbReference type="EC" id="2.1.1.-" evidence="6"/>
<protein>
    <recommendedName>
        <fullName evidence="6">Ribosomal protein L11 methyltransferase</fullName>
        <shortName evidence="6">L11 Mtase</shortName>
        <ecNumber evidence="6">2.1.1.-</ecNumber>
    </recommendedName>
</protein>
<dbReference type="InterPro" id="IPR029063">
    <property type="entry name" value="SAM-dependent_MTases_sf"/>
</dbReference>
<dbReference type="GO" id="GO:0016279">
    <property type="term" value="F:protein-lysine N-methyltransferase activity"/>
    <property type="evidence" value="ECO:0007669"/>
    <property type="project" value="RHEA"/>
</dbReference>
<dbReference type="STRING" id="1122204.SAMN05421781_1001"/>
<proteinExistence type="inferred from homology"/>
<keyword evidence="8" id="KW-1185">Reference proteome</keyword>